<evidence type="ECO:0008006" key="6">
    <source>
        <dbReference type="Google" id="ProtNLM"/>
    </source>
</evidence>
<accession>A0A381YBN9</accession>
<reference evidence="5" key="1">
    <citation type="submission" date="2018-05" db="EMBL/GenBank/DDBJ databases">
        <authorList>
            <person name="Lanie J.A."/>
            <person name="Ng W.-L."/>
            <person name="Kazmierczak K.M."/>
            <person name="Andrzejewski T.M."/>
            <person name="Davidsen T.M."/>
            <person name="Wayne K.J."/>
            <person name="Tettelin H."/>
            <person name="Glass J.I."/>
            <person name="Rusch D."/>
            <person name="Podicherti R."/>
            <person name="Tsui H.-C.T."/>
            <person name="Winkler M.E."/>
        </authorList>
    </citation>
    <scope>NUCLEOTIDE SEQUENCE</scope>
</reference>
<evidence type="ECO:0000256" key="1">
    <source>
        <dbReference type="ARBA" id="ARBA00001947"/>
    </source>
</evidence>
<evidence type="ECO:0000256" key="2">
    <source>
        <dbReference type="ARBA" id="ARBA00022679"/>
    </source>
</evidence>
<organism evidence="5">
    <name type="scientific">marine metagenome</name>
    <dbReference type="NCBI Taxonomy" id="408172"/>
    <lineage>
        <taxon>unclassified sequences</taxon>
        <taxon>metagenomes</taxon>
        <taxon>ecological metagenomes</taxon>
    </lineage>
</organism>
<dbReference type="GO" id="GO:0046872">
    <property type="term" value="F:metal ion binding"/>
    <property type="evidence" value="ECO:0007669"/>
    <property type="project" value="UniProtKB-KW"/>
</dbReference>
<dbReference type="EMBL" id="UINC01017842">
    <property type="protein sequence ID" value="SVA74418.1"/>
    <property type="molecule type" value="Genomic_DNA"/>
</dbReference>
<dbReference type="PANTHER" id="PTHR37418:SF2">
    <property type="entry name" value="3-KETO-5-AMINOHEXANOATE CLEAVAGE ENZYME"/>
    <property type="match status" value="1"/>
</dbReference>
<dbReference type="Gene3D" id="3.20.20.70">
    <property type="entry name" value="Aldolase class I"/>
    <property type="match status" value="1"/>
</dbReference>
<protein>
    <recommendedName>
        <fullName evidence="6">3-keto-5-aminohexanoate cleavage enzyme</fullName>
    </recommendedName>
</protein>
<dbReference type="InterPro" id="IPR013785">
    <property type="entry name" value="Aldolase_TIM"/>
</dbReference>
<name>A0A381YBN9_9ZZZZ</name>
<keyword evidence="3" id="KW-0479">Metal-binding</keyword>
<dbReference type="InterPro" id="IPR008567">
    <property type="entry name" value="BKACE"/>
</dbReference>
<dbReference type="GO" id="GO:0043720">
    <property type="term" value="F:3-keto-5-aminohexanoate cleavage activity"/>
    <property type="evidence" value="ECO:0007669"/>
    <property type="project" value="InterPro"/>
</dbReference>
<dbReference type="AlphaFoldDB" id="A0A381YBN9"/>
<proteinExistence type="predicted"/>
<gene>
    <name evidence="5" type="ORF">METZ01_LOCUS127272</name>
</gene>
<evidence type="ECO:0000313" key="5">
    <source>
        <dbReference type="EMBL" id="SVA74418.1"/>
    </source>
</evidence>
<evidence type="ECO:0000256" key="4">
    <source>
        <dbReference type="ARBA" id="ARBA00022833"/>
    </source>
</evidence>
<dbReference type="PANTHER" id="PTHR37418">
    <property type="entry name" value="3-KETO-5-AMINOHEXANOATE CLEAVAGE ENZYME-RELATED"/>
    <property type="match status" value="1"/>
</dbReference>
<evidence type="ECO:0000256" key="3">
    <source>
        <dbReference type="ARBA" id="ARBA00022723"/>
    </source>
</evidence>
<keyword evidence="2" id="KW-0808">Transferase</keyword>
<sequence>MVGVETHWDYRNPHLWMEKVGRTQLPPVIVTAAINGGFHGKEANAALPETPEELADEAFRAYEAGASQIHIHGRDPDDWSQCTGNPEVYGRINSLVREACPDVIINNSTGGGPTLTTEERYCPLDADPAADVTTLNLGPAMSKFTMEERPEGVPHPRGALEFDMCDPTTYGELNHYASVMNERGFNIEFEVYNSGQFWVLQDLIDNGHVKTPFMVQFVLGVGMAALPTPASLMALISELPNGAMFSVIGTGVYQIPMNVMGLVLGGHVRVGLEDNLYYRKGQKAGGNAEMVARIKRIAEDMNREVATPQQAREMLGLGAPSPVT</sequence>
<dbReference type="Pfam" id="PF05853">
    <property type="entry name" value="BKACE"/>
    <property type="match status" value="1"/>
</dbReference>
<keyword evidence="4" id="KW-0862">Zinc</keyword>
<comment type="cofactor">
    <cofactor evidence="1">
        <name>Zn(2+)</name>
        <dbReference type="ChEBI" id="CHEBI:29105"/>
    </cofactor>
</comment>